<reference evidence="1" key="1">
    <citation type="submission" date="2009-08" db="EMBL/GenBank/DDBJ databases">
        <title>Complete sequence of chromosome of Methanocaldococcus fervens AG86.</title>
        <authorList>
            <consortium name="US DOE Joint Genome Institute"/>
            <person name="Lucas S."/>
            <person name="Copeland A."/>
            <person name="Lapidus A."/>
            <person name="Glavina del Rio T."/>
            <person name="Tice H."/>
            <person name="Bruce D."/>
            <person name="Goodwin L."/>
            <person name="Pitluck S."/>
            <person name="Chertkov O."/>
            <person name="Detter J.C."/>
            <person name="Han C."/>
            <person name="Tapia R."/>
            <person name="Larimer F."/>
            <person name="Land M."/>
            <person name="Hauser L."/>
            <person name="Kyrpides N."/>
            <person name="Ovchinnikova G."/>
            <person name="Lupa-Sieprawska M."/>
            <person name="Whitman W.B."/>
        </authorList>
    </citation>
    <scope>NUCLEOTIDE SEQUENCE [LARGE SCALE GENOMIC DNA]</scope>
    <source>
        <strain evidence="1">AG86</strain>
    </source>
</reference>
<proteinExistence type="predicted"/>
<evidence type="ECO:0000313" key="1">
    <source>
        <dbReference type="EMBL" id="ACV23904.1"/>
    </source>
</evidence>
<dbReference type="EMBL" id="CP001696">
    <property type="protein sequence ID" value="ACV23904.1"/>
    <property type="molecule type" value="Genomic_DNA"/>
</dbReference>
<name>C7P5S2_METFA</name>
<dbReference type="GeneID" id="54763052"/>
<dbReference type="STRING" id="573064.Mefer_0062"/>
<organism evidence="1 2">
    <name type="scientific">Methanocaldococcus fervens (strain DSM 4213 / JCM 15782 / AG86)</name>
    <name type="common">Methanococcus fervens</name>
    <dbReference type="NCBI Taxonomy" id="573064"/>
    <lineage>
        <taxon>Archaea</taxon>
        <taxon>Methanobacteriati</taxon>
        <taxon>Methanobacteriota</taxon>
        <taxon>Methanomada group</taxon>
        <taxon>Methanococci</taxon>
        <taxon>Methanococcales</taxon>
        <taxon>Methanocaldococcaceae</taxon>
        <taxon>Methanocaldococcus</taxon>
    </lineage>
</organism>
<dbReference type="HOGENOM" id="CLU_212436_0_0_2"/>
<dbReference type="RefSeq" id="WP_012794926.1">
    <property type="nucleotide sequence ID" value="NC_013156.1"/>
</dbReference>
<dbReference type="Proteomes" id="UP000001495">
    <property type="component" value="Chromosome"/>
</dbReference>
<dbReference type="eggNOG" id="arCOG04838">
    <property type="taxonomic scope" value="Archaea"/>
</dbReference>
<evidence type="ECO:0000313" key="2">
    <source>
        <dbReference type="Proteomes" id="UP000001495"/>
    </source>
</evidence>
<sequence>MKDIEKFTVIDLDGLDDFIKKIKCPNCSYEFKCVGDKVICPKCKTIINLKGE</sequence>
<keyword evidence="2" id="KW-1185">Reference proteome</keyword>
<accession>C7P5S2</accession>
<gene>
    <name evidence="1" type="ordered locus">Mefer_0062</name>
</gene>
<protein>
    <submittedName>
        <fullName evidence="1">Uncharacterized protein</fullName>
    </submittedName>
</protein>
<dbReference type="AlphaFoldDB" id="C7P5S2"/>
<dbReference type="OrthoDB" id="102288at2157"/>
<dbReference type="KEGG" id="mfe:Mefer_0062"/>